<sequence length="138" mass="16128">METKRFEGEVEPYCKWQYGEKCDILVAHLHGFVENDVKIEPKRSQDRMILTLTGERPLDGTRTTWKKLRKEVEISKYKANAINCKFEGGIVRITMRKKSSWAAKFDLLRSNIIVKIIIWFALGVIIGVCGRCYIKRIY</sequence>
<dbReference type="EMBL" id="CM031817">
    <property type="protein sequence ID" value="KAG6642787.1"/>
    <property type="molecule type" value="Genomic_DNA"/>
</dbReference>
<comment type="caution">
    <text evidence="2">The sequence shown here is derived from an EMBL/GenBank/DDBJ whole genome shotgun (WGS) entry which is preliminary data.</text>
</comment>
<dbReference type="CDD" id="cd00298">
    <property type="entry name" value="ACD_sHsps_p23-like"/>
    <property type="match status" value="1"/>
</dbReference>
<accession>A0A8T1PNH1</accession>
<dbReference type="Proteomes" id="UP000811246">
    <property type="component" value="Chromosome 9"/>
</dbReference>
<dbReference type="Proteomes" id="UP000811609">
    <property type="component" value="Chromosome 9"/>
</dbReference>
<organism evidence="2 4">
    <name type="scientific">Carya illinoinensis</name>
    <name type="common">Pecan</name>
    <dbReference type="NCBI Taxonomy" id="32201"/>
    <lineage>
        <taxon>Eukaryota</taxon>
        <taxon>Viridiplantae</taxon>
        <taxon>Streptophyta</taxon>
        <taxon>Embryophyta</taxon>
        <taxon>Tracheophyta</taxon>
        <taxon>Spermatophyta</taxon>
        <taxon>Magnoliopsida</taxon>
        <taxon>eudicotyledons</taxon>
        <taxon>Gunneridae</taxon>
        <taxon>Pentapetalae</taxon>
        <taxon>rosids</taxon>
        <taxon>fabids</taxon>
        <taxon>Fagales</taxon>
        <taxon>Juglandaceae</taxon>
        <taxon>Carya</taxon>
    </lineage>
</organism>
<gene>
    <name evidence="2" type="ORF">CIPAW_09G165100</name>
    <name evidence="3" type="ORF">I3842_09G165600</name>
</gene>
<keyword evidence="4" id="KW-1185">Reference proteome</keyword>
<evidence type="ECO:0000313" key="3">
    <source>
        <dbReference type="EMBL" id="KAG6696767.1"/>
    </source>
</evidence>
<dbReference type="InterPro" id="IPR008978">
    <property type="entry name" value="HSP20-like_chaperone"/>
</dbReference>
<reference evidence="2" key="1">
    <citation type="submission" date="2020-12" db="EMBL/GenBank/DDBJ databases">
        <title>WGS assembly of Carya illinoinensis cv. Pawnee.</title>
        <authorList>
            <person name="Platts A."/>
            <person name="Shu S."/>
            <person name="Wright S."/>
            <person name="Barry K."/>
            <person name="Edger P."/>
            <person name="Pires J.C."/>
            <person name="Schmutz J."/>
        </authorList>
    </citation>
    <scope>NUCLEOTIDE SEQUENCE</scope>
    <source>
        <tissue evidence="2">Leaf</tissue>
    </source>
</reference>
<evidence type="ECO:0000313" key="2">
    <source>
        <dbReference type="EMBL" id="KAG6642787.1"/>
    </source>
</evidence>
<dbReference type="Gene3D" id="2.60.40.790">
    <property type="match status" value="1"/>
</dbReference>
<evidence type="ECO:0000256" key="1">
    <source>
        <dbReference type="SAM" id="Phobius"/>
    </source>
</evidence>
<dbReference type="AlphaFoldDB" id="A0A8T1PNH1"/>
<reference evidence="3" key="2">
    <citation type="submission" date="2021-01" db="EMBL/GenBank/DDBJ databases">
        <authorList>
            <person name="Lovell J.T."/>
            <person name="Bentley N."/>
            <person name="Bhattarai G."/>
            <person name="Jenkins J.W."/>
            <person name="Sreedasyam A."/>
            <person name="Alarcon Y."/>
            <person name="Bock C."/>
            <person name="Boston L."/>
            <person name="Carlson J."/>
            <person name="Cervantes K."/>
            <person name="Clermont K."/>
            <person name="Krom N."/>
            <person name="Kubenka K."/>
            <person name="Mamidi S."/>
            <person name="Mattison C."/>
            <person name="Monteros M."/>
            <person name="Pisani C."/>
            <person name="Plott C."/>
            <person name="Rajasekar S."/>
            <person name="Rhein H.S."/>
            <person name="Rohla C."/>
            <person name="Song M."/>
            <person name="Hilaire R.S."/>
            <person name="Shu S."/>
            <person name="Wells L."/>
            <person name="Wang X."/>
            <person name="Webber J."/>
            <person name="Heerema R.J."/>
            <person name="Klein P."/>
            <person name="Conner P."/>
            <person name="Grauke L."/>
            <person name="Grimwood J."/>
            <person name="Schmutz J."/>
            <person name="Randall J.J."/>
        </authorList>
    </citation>
    <scope>NUCLEOTIDE SEQUENCE</scope>
    <source>
        <tissue evidence="3">Leaf</tissue>
    </source>
</reference>
<protein>
    <recommendedName>
        <fullName evidence="5">SHSP domain-containing protein</fullName>
    </recommendedName>
</protein>
<feature type="transmembrane region" description="Helical" evidence="1">
    <location>
        <begin position="112"/>
        <end position="134"/>
    </location>
</feature>
<evidence type="ECO:0000313" key="4">
    <source>
        <dbReference type="Proteomes" id="UP000811609"/>
    </source>
</evidence>
<evidence type="ECO:0008006" key="5">
    <source>
        <dbReference type="Google" id="ProtNLM"/>
    </source>
</evidence>
<dbReference type="EMBL" id="CM031833">
    <property type="protein sequence ID" value="KAG6696767.1"/>
    <property type="molecule type" value="Genomic_DNA"/>
</dbReference>
<keyword evidence="1" id="KW-0472">Membrane</keyword>
<keyword evidence="1" id="KW-1133">Transmembrane helix</keyword>
<name>A0A8T1PNH1_CARIL</name>
<keyword evidence="1" id="KW-0812">Transmembrane</keyword>
<dbReference type="OrthoDB" id="1431247at2759"/>
<proteinExistence type="predicted"/>